<dbReference type="EMBL" id="JABBFW010000015">
    <property type="protein sequence ID" value="NML17087.1"/>
    <property type="molecule type" value="Genomic_DNA"/>
</dbReference>
<gene>
    <name evidence="2" type="ORF">HHL10_19090</name>
</gene>
<keyword evidence="1" id="KW-0812">Transmembrane</keyword>
<keyword evidence="3" id="KW-1185">Reference proteome</keyword>
<keyword evidence="1" id="KW-1133">Transmembrane helix</keyword>
<sequence>MDTRIQGRHGVGRGKEAAATFAVAGAGAIALALGTEGVALLLGALAGQAGAHRGWLDTLLLGQPLPGALLRELALLTAAAFPLCLLPARRIGPTLLARYDAAALRVDPPAAPAPASAWTGPRSPAQQAAWAGLERWCQAAGPAASAPFWQPLAAAELAQPLKVAVLTGGSVAERSQLALAFSRHIDGTVRLRALEGKLRRIAWRLRIKLDECLWWRPLPPDTPWDAGYLPARATDLAHLHAFRPRRATLIVADGLHPRLLSQALRMLEQHCAEFRHPVRVLVVDAAQPAEDRLRGVRQAAQPCAQVRGQVPVFELDTV</sequence>
<protein>
    <submittedName>
        <fullName evidence="2">Uncharacterized protein</fullName>
    </submittedName>
</protein>
<evidence type="ECO:0000313" key="3">
    <source>
        <dbReference type="Proteomes" id="UP000574067"/>
    </source>
</evidence>
<comment type="caution">
    <text evidence="2">The sequence shown here is derived from an EMBL/GenBank/DDBJ whole genome shotgun (WGS) entry which is preliminary data.</text>
</comment>
<feature type="transmembrane region" description="Helical" evidence="1">
    <location>
        <begin position="21"/>
        <end position="48"/>
    </location>
</feature>
<name>A0A848FA98_9BURK</name>
<dbReference type="RefSeq" id="WP_169161994.1">
    <property type="nucleotide sequence ID" value="NZ_JABBFW010000015.1"/>
</dbReference>
<organism evidence="2 3">
    <name type="scientific">Azohydromonas caseinilytica</name>
    <dbReference type="NCBI Taxonomy" id="2728836"/>
    <lineage>
        <taxon>Bacteria</taxon>
        <taxon>Pseudomonadati</taxon>
        <taxon>Pseudomonadota</taxon>
        <taxon>Betaproteobacteria</taxon>
        <taxon>Burkholderiales</taxon>
        <taxon>Sphaerotilaceae</taxon>
        <taxon>Azohydromonas</taxon>
    </lineage>
</organism>
<proteinExistence type="predicted"/>
<evidence type="ECO:0000313" key="2">
    <source>
        <dbReference type="EMBL" id="NML17087.1"/>
    </source>
</evidence>
<accession>A0A848FA98</accession>
<reference evidence="2 3" key="1">
    <citation type="submission" date="2020-04" db="EMBL/GenBank/DDBJ databases">
        <title>Azohydromonas sp. isolated from soil.</title>
        <authorList>
            <person name="Dahal R.H."/>
        </authorList>
    </citation>
    <scope>NUCLEOTIDE SEQUENCE [LARGE SCALE GENOMIC DNA]</scope>
    <source>
        <strain evidence="2 3">G-1-1-14</strain>
    </source>
</reference>
<dbReference type="Proteomes" id="UP000574067">
    <property type="component" value="Unassembled WGS sequence"/>
</dbReference>
<evidence type="ECO:0000256" key="1">
    <source>
        <dbReference type="SAM" id="Phobius"/>
    </source>
</evidence>
<dbReference type="AlphaFoldDB" id="A0A848FA98"/>
<keyword evidence="1" id="KW-0472">Membrane</keyword>